<keyword evidence="1" id="KW-0678">Repressor</keyword>
<evidence type="ECO:0000256" key="5">
    <source>
        <dbReference type="NCBIfam" id="TIGR02404"/>
    </source>
</evidence>
<dbReference type="InterPro" id="IPR000524">
    <property type="entry name" value="Tscrpt_reg_HTH_GntR"/>
</dbReference>
<evidence type="ECO:0000313" key="8">
    <source>
        <dbReference type="Proteomes" id="UP000255328"/>
    </source>
</evidence>
<feature type="domain" description="HTH gntR-type" evidence="6">
    <location>
        <begin position="2"/>
        <end position="70"/>
    </location>
</feature>
<dbReference type="SMART" id="SM00345">
    <property type="entry name" value="HTH_GNTR"/>
    <property type="match status" value="1"/>
</dbReference>
<evidence type="ECO:0000259" key="6">
    <source>
        <dbReference type="PROSITE" id="PS50949"/>
    </source>
</evidence>
<dbReference type="FunFam" id="3.40.1410.10:FF:000008">
    <property type="entry name" value="Transcriptional regulator, GntR family"/>
    <property type="match status" value="1"/>
</dbReference>
<keyword evidence="8" id="KW-1185">Reference proteome</keyword>
<dbReference type="Gene3D" id="1.10.10.10">
    <property type="entry name" value="Winged helix-like DNA-binding domain superfamily/Winged helix DNA-binding domain"/>
    <property type="match status" value="1"/>
</dbReference>
<keyword evidence="4" id="KW-0804">Transcription</keyword>
<dbReference type="Proteomes" id="UP000255328">
    <property type="component" value="Unassembled WGS sequence"/>
</dbReference>
<dbReference type="InterPro" id="IPR012770">
    <property type="entry name" value="TreR"/>
</dbReference>
<proteinExistence type="predicted"/>
<dbReference type="Pfam" id="PF07702">
    <property type="entry name" value="UTRA"/>
    <property type="match status" value="1"/>
</dbReference>
<dbReference type="GO" id="GO:0003677">
    <property type="term" value="F:DNA binding"/>
    <property type="evidence" value="ECO:0007669"/>
    <property type="project" value="UniProtKB-UniRule"/>
</dbReference>
<dbReference type="Gene3D" id="3.40.1410.10">
    <property type="entry name" value="Chorismate lyase-like"/>
    <property type="match status" value="1"/>
</dbReference>
<dbReference type="PANTHER" id="PTHR44846:SF12">
    <property type="entry name" value="HTH-TYPE TRANSCRIPTIONAL REGULATOR TRER"/>
    <property type="match status" value="1"/>
</dbReference>
<dbReference type="InterPro" id="IPR036390">
    <property type="entry name" value="WH_DNA-bd_sf"/>
</dbReference>
<dbReference type="AlphaFoldDB" id="A0A377GYA9"/>
<evidence type="ECO:0000256" key="1">
    <source>
        <dbReference type="ARBA" id="ARBA00022491"/>
    </source>
</evidence>
<dbReference type="SUPFAM" id="SSF64288">
    <property type="entry name" value="Chorismate lyase-like"/>
    <property type="match status" value="1"/>
</dbReference>
<accession>A0A377GYA9</accession>
<evidence type="ECO:0000313" key="7">
    <source>
        <dbReference type="EMBL" id="STO31948.1"/>
    </source>
</evidence>
<dbReference type="SUPFAM" id="SSF46785">
    <property type="entry name" value="Winged helix' DNA-binding domain"/>
    <property type="match status" value="1"/>
</dbReference>
<dbReference type="InterPro" id="IPR036388">
    <property type="entry name" value="WH-like_DNA-bd_sf"/>
</dbReference>
<name>A0A377GYA9_9FUSO</name>
<evidence type="ECO:0000256" key="4">
    <source>
        <dbReference type="ARBA" id="ARBA00023163"/>
    </source>
</evidence>
<organism evidence="7 8">
    <name type="scientific">Fusobacterium necrogenes</name>
    <dbReference type="NCBI Taxonomy" id="858"/>
    <lineage>
        <taxon>Bacteria</taxon>
        <taxon>Fusobacteriati</taxon>
        <taxon>Fusobacteriota</taxon>
        <taxon>Fusobacteriia</taxon>
        <taxon>Fusobacteriales</taxon>
        <taxon>Fusobacteriaceae</taxon>
        <taxon>Fusobacterium</taxon>
    </lineage>
</organism>
<dbReference type="Pfam" id="PF00392">
    <property type="entry name" value="GntR"/>
    <property type="match status" value="1"/>
</dbReference>
<dbReference type="SMART" id="SM00866">
    <property type="entry name" value="UTRA"/>
    <property type="match status" value="1"/>
</dbReference>
<dbReference type="InterPro" id="IPR050679">
    <property type="entry name" value="Bact_HTH_transcr_reg"/>
</dbReference>
<dbReference type="GO" id="GO:0045892">
    <property type="term" value="P:negative regulation of DNA-templated transcription"/>
    <property type="evidence" value="ECO:0007669"/>
    <property type="project" value="TreeGrafter"/>
</dbReference>
<dbReference type="EMBL" id="UGGU01000003">
    <property type="protein sequence ID" value="STO31948.1"/>
    <property type="molecule type" value="Genomic_DNA"/>
</dbReference>
<dbReference type="PROSITE" id="PS50949">
    <property type="entry name" value="HTH_GNTR"/>
    <property type="match status" value="1"/>
</dbReference>
<gene>
    <name evidence="7" type="primary">treR_2</name>
    <name evidence="7" type="ORF">NCTC10723_01412</name>
</gene>
<sequence>MESKYIQLYNRLLEQIENKELQEGDKLPSEKELMEKYNMSRDTVRKALNMLVQDGHIEKAKGKVATVASRNQFNFPISAIKSFKELHVGVENSTYVENLEIVKGEKEIIKKLGISKDEEYFKLIRIRKIEGERIIIDKDYIPRKYVANIPLKAAQDSLYEYLENDLGMKISYCTKEITVHKVTDEDRELLDMKDFDMVVVVKSFTYLEGGHLFQYTEARHRPDKFKFIDYAYREKKR</sequence>
<reference evidence="7 8" key="1">
    <citation type="submission" date="2018-06" db="EMBL/GenBank/DDBJ databases">
        <authorList>
            <consortium name="Pathogen Informatics"/>
            <person name="Doyle S."/>
        </authorList>
    </citation>
    <scope>NUCLEOTIDE SEQUENCE [LARGE SCALE GENOMIC DNA]</scope>
    <source>
        <strain evidence="7 8">NCTC10723</strain>
    </source>
</reference>
<dbReference type="OrthoDB" id="46236at2"/>
<evidence type="ECO:0000256" key="2">
    <source>
        <dbReference type="ARBA" id="ARBA00023015"/>
    </source>
</evidence>
<dbReference type="GO" id="GO:0003700">
    <property type="term" value="F:DNA-binding transcription factor activity"/>
    <property type="evidence" value="ECO:0007669"/>
    <property type="project" value="UniProtKB-UniRule"/>
</dbReference>
<dbReference type="NCBIfam" id="TIGR02404">
    <property type="entry name" value="trehalos_R_Bsub"/>
    <property type="match status" value="1"/>
</dbReference>
<dbReference type="PANTHER" id="PTHR44846">
    <property type="entry name" value="MANNOSYL-D-GLYCERATE TRANSPORT/METABOLISM SYSTEM REPRESSOR MNGR-RELATED"/>
    <property type="match status" value="1"/>
</dbReference>
<dbReference type="RefSeq" id="WP_115270714.1">
    <property type="nucleotide sequence ID" value="NZ_CASFEE010000030.1"/>
</dbReference>
<dbReference type="CDD" id="cd07377">
    <property type="entry name" value="WHTH_GntR"/>
    <property type="match status" value="1"/>
</dbReference>
<evidence type="ECO:0000256" key="3">
    <source>
        <dbReference type="ARBA" id="ARBA00023125"/>
    </source>
</evidence>
<dbReference type="InterPro" id="IPR028978">
    <property type="entry name" value="Chorismate_lyase_/UTRA_dom_sf"/>
</dbReference>
<dbReference type="PRINTS" id="PR00035">
    <property type="entry name" value="HTHGNTR"/>
</dbReference>
<dbReference type="InterPro" id="IPR011663">
    <property type="entry name" value="UTRA"/>
</dbReference>
<protein>
    <recommendedName>
        <fullName evidence="5">Trehalose operon repressor</fullName>
    </recommendedName>
</protein>
<keyword evidence="3" id="KW-0238">DNA-binding</keyword>
<keyword evidence="2" id="KW-0805">Transcription regulation</keyword>